<evidence type="ECO:0000256" key="4">
    <source>
        <dbReference type="ARBA" id="ARBA00022475"/>
    </source>
</evidence>
<dbReference type="InterPro" id="IPR011642">
    <property type="entry name" value="Gate_dom"/>
</dbReference>
<evidence type="ECO:0000256" key="10">
    <source>
        <dbReference type="ARBA" id="ARBA00023065"/>
    </source>
</evidence>
<dbReference type="RefSeq" id="WP_166274300.1">
    <property type="nucleotide sequence ID" value="NZ_JAAFGS010000003.1"/>
</dbReference>
<evidence type="ECO:0000256" key="15">
    <source>
        <dbReference type="RuleBase" id="RU362098"/>
    </source>
</evidence>
<evidence type="ECO:0000256" key="11">
    <source>
        <dbReference type="ARBA" id="ARBA00023134"/>
    </source>
</evidence>
<sequence length="672" mass="72258">MNQFALVGNPNTGKTSLFNTLTRSYETVGNWSGVTVEKRVGTLRGRGGRLIDLPGLYSLLPLTPDEGVAARFLMEETPSSILNIVDASQLERNLYLTIQLLECGRPMLIGLNMVDVARSRNIAVDAGALQRELGVPVVPIVARKGTGCAEVLHALGGLEASRSGGFRIDYGPAVEAGAARLAALLSSGGTASASDPRWTALQLLEGNEAVRASLPAAVRPAEVDSILEQTAEELESSGLESDIPSYLRRIRTERIAQICRSALDRSGQRLHTATERIDAIVTHRILGIPLFLALMFLIFKLTFDWLGSLLSDVLDGFISGSLSGAISTALTWLGASPFTHALVVDGIVGGVGGVLVFLPQICILFLLISFIEDSGYMARITLLMDRTMEAVGLSGKAFIPFIIGFGCNVPAIMAARTMEQRKDRLLTTMLVPLMSCSARLPVYALFAGVFFASNRALVVMGLYLLGMVLALALAKLFSRTLLKSEPSLFIVELPPYRMPQPLSLLRMTWEKVKGFLRKAGTIILAGSIIIWFLSNTGPGGVGVDMNESFLASIGGALAGLLKPIGFGTWQAGAALITGFMAKEVVVSTMNIIYQVPDMAGLEHQVAMAFTPLQAFSFIAFILLYIPCLATVGVIRKETASWRWTFFSMGYSLVLAYIVALIIYQGGRLVGLV</sequence>
<evidence type="ECO:0000313" key="17">
    <source>
        <dbReference type="EMBL" id="NGZ75906.1"/>
    </source>
</evidence>
<dbReference type="InterPro" id="IPR011640">
    <property type="entry name" value="Fe2_transport_prot_B_C"/>
</dbReference>
<comment type="subcellular location">
    <subcellularLocation>
        <location evidence="2 15">Cell membrane</location>
        <topology evidence="2 15">Multi-pass membrane protein</topology>
    </subcellularLocation>
</comment>
<keyword evidence="6 15" id="KW-0812">Transmembrane</keyword>
<feature type="transmembrane region" description="Helical" evidence="15">
    <location>
        <begin position="457"/>
        <end position="477"/>
    </location>
</feature>
<dbReference type="Gene3D" id="3.40.50.300">
    <property type="entry name" value="P-loop containing nucleotide triphosphate hydrolases"/>
    <property type="match status" value="1"/>
</dbReference>
<protein>
    <recommendedName>
        <fullName evidence="13 14">Ferrous iron transport protein B</fullName>
    </recommendedName>
</protein>
<evidence type="ECO:0000256" key="12">
    <source>
        <dbReference type="ARBA" id="ARBA00023136"/>
    </source>
</evidence>
<evidence type="ECO:0000256" key="8">
    <source>
        <dbReference type="ARBA" id="ARBA00022989"/>
    </source>
</evidence>
<dbReference type="EMBL" id="JAAFGS010000003">
    <property type="protein sequence ID" value="NGZ75906.1"/>
    <property type="molecule type" value="Genomic_DNA"/>
</dbReference>
<feature type="transmembrane region" description="Helical" evidence="15">
    <location>
        <begin position="347"/>
        <end position="371"/>
    </location>
</feature>
<dbReference type="InterPro" id="IPR041069">
    <property type="entry name" value="FeoB_Cyto"/>
</dbReference>
<comment type="function">
    <text evidence="1 15">Probable transporter of a GTP-driven Fe(2+) uptake system.</text>
</comment>
<dbReference type="Pfam" id="PF17910">
    <property type="entry name" value="FeoB_Cyto"/>
    <property type="match status" value="1"/>
</dbReference>
<dbReference type="InterPro" id="IPR003373">
    <property type="entry name" value="Fe2_transport_prot-B"/>
</dbReference>
<organism evidence="17 18">
    <name type="scientific">Saccharibacillus alkalitolerans</name>
    <dbReference type="NCBI Taxonomy" id="2705290"/>
    <lineage>
        <taxon>Bacteria</taxon>
        <taxon>Bacillati</taxon>
        <taxon>Bacillota</taxon>
        <taxon>Bacilli</taxon>
        <taxon>Bacillales</taxon>
        <taxon>Paenibacillaceae</taxon>
        <taxon>Saccharibacillus</taxon>
    </lineage>
</organism>
<feature type="transmembrane region" description="Helical" evidence="15">
    <location>
        <begin position="545"/>
        <end position="561"/>
    </location>
</feature>
<evidence type="ECO:0000256" key="7">
    <source>
        <dbReference type="ARBA" id="ARBA00022741"/>
    </source>
</evidence>
<feature type="domain" description="FeoB-type G" evidence="16">
    <location>
        <begin position="1"/>
        <end position="161"/>
    </location>
</feature>
<keyword evidence="9 15" id="KW-0408">Iron</keyword>
<keyword evidence="10" id="KW-0406">Ion transport</keyword>
<dbReference type="Gene3D" id="1.10.287.1770">
    <property type="match status" value="1"/>
</dbReference>
<name>A0ABX0F4M1_9BACL</name>
<feature type="transmembrane region" description="Helical" evidence="15">
    <location>
        <begin position="285"/>
        <end position="305"/>
    </location>
</feature>
<dbReference type="PANTHER" id="PTHR43185">
    <property type="entry name" value="FERROUS IRON TRANSPORT PROTEIN B"/>
    <property type="match status" value="1"/>
</dbReference>
<dbReference type="PROSITE" id="PS51711">
    <property type="entry name" value="G_FEOB"/>
    <property type="match status" value="1"/>
</dbReference>
<feature type="transmembrane region" description="Helical" evidence="15">
    <location>
        <begin position="613"/>
        <end position="634"/>
    </location>
</feature>
<dbReference type="Pfam" id="PF07664">
    <property type="entry name" value="FeoB_C"/>
    <property type="match status" value="1"/>
</dbReference>
<dbReference type="InterPro" id="IPR050860">
    <property type="entry name" value="FeoB_GTPase"/>
</dbReference>
<feature type="transmembrane region" description="Helical" evidence="15">
    <location>
        <begin position="515"/>
        <end position="533"/>
    </location>
</feature>
<dbReference type="Pfam" id="PF02421">
    <property type="entry name" value="FeoB_N"/>
    <property type="match status" value="1"/>
</dbReference>
<evidence type="ECO:0000259" key="16">
    <source>
        <dbReference type="PROSITE" id="PS51711"/>
    </source>
</evidence>
<evidence type="ECO:0000313" key="18">
    <source>
        <dbReference type="Proteomes" id="UP000800303"/>
    </source>
</evidence>
<dbReference type="NCBIfam" id="TIGR00437">
    <property type="entry name" value="feoB"/>
    <property type="match status" value="1"/>
</dbReference>
<dbReference type="SUPFAM" id="SSF52540">
    <property type="entry name" value="P-loop containing nucleoside triphosphate hydrolases"/>
    <property type="match status" value="1"/>
</dbReference>
<feature type="transmembrane region" description="Helical" evidence="15">
    <location>
        <begin position="317"/>
        <end position="335"/>
    </location>
</feature>
<evidence type="ECO:0000256" key="6">
    <source>
        <dbReference type="ARBA" id="ARBA00022692"/>
    </source>
</evidence>
<feature type="transmembrane region" description="Helical" evidence="15">
    <location>
        <begin position="391"/>
        <end position="413"/>
    </location>
</feature>
<keyword evidence="11 15" id="KW-0342">GTP-binding</keyword>
<feature type="transmembrane region" description="Helical" evidence="15">
    <location>
        <begin position="425"/>
        <end position="451"/>
    </location>
</feature>
<dbReference type="InterPro" id="IPR027417">
    <property type="entry name" value="P-loop_NTPase"/>
</dbReference>
<dbReference type="PANTHER" id="PTHR43185:SF1">
    <property type="entry name" value="FE(2+) TRANSPORTER FEOB"/>
    <property type="match status" value="1"/>
</dbReference>
<evidence type="ECO:0000256" key="2">
    <source>
        <dbReference type="ARBA" id="ARBA00004651"/>
    </source>
</evidence>
<dbReference type="Pfam" id="PF07670">
    <property type="entry name" value="Gate"/>
    <property type="match status" value="2"/>
</dbReference>
<gene>
    <name evidence="17" type="primary">feoB</name>
    <name evidence="17" type="ORF">GYN08_11295</name>
</gene>
<comment type="similarity">
    <text evidence="15">Belongs to the TRAFAC class TrmE-Era-EngA-EngB-Septin-like GTPase superfamily. FeoB GTPase (TC 9.A.8) family.</text>
</comment>
<keyword evidence="5 15" id="KW-0410">Iron transport</keyword>
<evidence type="ECO:0000256" key="9">
    <source>
        <dbReference type="ARBA" id="ARBA00023004"/>
    </source>
</evidence>
<reference evidence="17 18" key="1">
    <citation type="submission" date="2020-01" db="EMBL/GenBank/DDBJ databases">
        <title>Polyphasic characterisation and genomic insights into a novel alkali tolerant bacterium VR-M41.</title>
        <authorList>
            <person name="Vemuluri V.R."/>
        </authorList>
    </citation>
    <scope>NUCLEOTIDE SEQUENCE [LARGE SCALE GENOMIC DNA]</scope>
    <source>
        <strain evidence="17 18">VR-M41</strain>
    </source>
</reference>
<evidence type="ECO:0000256" key="13">
    <source>
        <dbReference type="ARBA" id="ARBA00031200"/>
    </source>
</evidence>
<keyword evidence="3 15" id="KW-0813">Transport</keyword>
<dbReference type="InterPro" id="IPR030389">
    <property type="entry name" value="G_FEOB_dom"/>
</dbReference>
<evidence type="ECO:0000256" key="1">
    <source>
        <dbReference type="ARBA" id="ARBA00003926"/>
    </source>
</evidence>
<evidence type="ECO:0000256" key="5">
    <source>
        <dbReference type="ARBA" id="ARBA00022496"/>
    </source>
</evidence>
<dbReference type="Proteomes" id="UP000800303">
    <property type="component" value="Unassembled WGS sequence"/>
</dbReference>
<accession>A0ABX0F4M1</accession>
<evidence type="ECO:0000256" key="3">
    <source>
        <dbReference type="ARBA" id="ARBA00022448"/>
    </source>
</evidence>
<proteinExistence type="inferred from homology"/>
<comment type="caution">
    <text evidence="17">The sequence shown here is derived from an EMBL/GenBank/DDBJ whole genome shotgun (WGS) entry which is preliminary data.</text>
</comment>
<keyword evidence="7" id="KW-0547">Nucleotide-binding</keyword>
<keyword evidence="8 15" id="KW-1133">Transmembrane helix</keyword>
<keyword evidence="4" id="KW-1003">Cell membrane</keyword>
<dbReference type="CDD" id="cd01879">
    <property type="entry name" value="FeoB"/>
    <property type="match status" value="1"/>
</dbReference>
<evidence type="ECO:0000256" key="14">
    <source>
        <dbReference type="NCBIfam" id="TIGR00437"/>
    </source>
</evidence>
<keyword evidence="12 15" id="KW-0472">Membrane</keyword>
<feature type="transmembrane region" description="Helical" evidence="15">
    <location>
        <begin position="641"/>
        <end position="663"/>
    </location>
</feature>
<keyword evidence="18" id="KW-1185">Reference proteome</keyword>